<keyword evidence="1" id="KW-0560">Oxidoreductase</keyword>
<reference evidence="5 6" key="1">
    <citation type="submission" date="2020-08" db="EMBL/GenBank/DDBJ databases">
        <title>Genome public.</title>
        <authorList>
            <person name="Liu C."/>
            <person name="Sun Q."/>
        </authorList>
    </citation>
    <scope>NUCLEOTIDE SEQUENCE [LARGE SCALE GENOMIC DNA]</scope>
    <source>
        <strain evidence="5 6">M2</strain>
    </source>
</reference>
<dbReference type="Proteomes" id="UP000641741">
    <property type="component" value="Unassembled WGS sequence"/>
</dbReference>
<comment type="caution">
    <text evidence="5">The sequence shown here is derived from an EMBL/GenBank/DDBJ whole genome shotgun (WGS) entry which is preliminary data.</text>
</comment>
<dbReference type="Pfam" id="PF08125">
    <property type="entry name" value="Mannitol_dh_C"/>
    <property type="match status" value="1"/>
</dbReference>
<accession>A0ABR7GJB9</accession>
<feature type="domain" description="Mannitol dehydrogenase N-terminal" evidence="3">
    <location>
        <begin position="38"/>
        <end position="254"/>
    </location>
</feature>
<dbReference type="PANTHER" id="PTHR43362:SF1">
    <property type="entry name" value="MANNITOL DEHYDROGENASE 2-RELATED"/>
    <property type="match status" value="1"/>
</dbReference>
<dbReference type="EMBL" id="JACOPK010000001">
    <property type="protein sequence ID" value="MBC5694423.1"/>
    <property type="molecule type" value="Genomic_DNA"/>
</dbReference>
<dbReference type="PANTHER" id="PTHR43362">
    <property type="entry name" value="MANNITOL DEHYDROGENASE DSF1-RELATED"/>
    <property type="match status" value="1"/>
</dbReference>
<feature type="domain" description="Mannitol dehydrogenase C-terminal" evidence="4">
    <location>
        <begin position="315"/>
        <end position="468"/>
    </location>
</feature>
<dbReference type="RefSeq" id="WP_186968746.1">
    <property type="nucleotide sequence ID" value="NZ_JACOPK010000001.1"/>
</dbReference>
<dbReference type="SUPFAM" id="SSF48179">
    <property type="entry name" value="6-phosphogluconate dehydrogenase C-terminal domain-like"/>
    <property type="match status" value="1"/>
</dbReference>
<dbReference type="InterPro" id="IPR008927">
    <property type="entry name" value="6-PGluconate_DH-like_C_sf"/>
</dbReference>
<evidence type="ECO:0000256" key="1">
    <source>
        <dbReference type="ARBA" id="ARBA00023002"/>
    </source>
</evidence>
<dbReference type="InterPro" id="IPR013131">
    <property type="entry name" value="Mannitol_DH_N"/>
</dbReference>
<keyword evidence="6" id="KW-1185">Reference proteome</keyword>
<proteinExistence type="predicted"/>
<dbReference type="Pfam" id="PF01232">
    <property type="entry name" value="Mannitol_dh"/>
    <property type="match status" value="1"/>
</dbReference>
<evidence type="ECO:0000259" key="4">
    <source>
        <dbReference type="Pfam" id="PF08125"/>
    </source>
</evidence>
<dbReference type="SUPFAM" id="SSF51735">
    <property type="entry name" value="NAD(P)-binding Rossmann-fold domains"/>
    <property type="match status" value="1"/>
</dbReference>
<dbReference type="InterPro" id="IPR013328">
    <property type="entry name" value="6PGD_dom2"/>
</dbReference>
<evidence type="ECO:0000256" key="2">
    <source>
        <dbReference type="ARBA" id="ARBA00048615"/>
    </source>
</evidence>
<dbReference type="Gene3D" id="1.10.1040.10">
    <property type="entry name" value="N-(1-d-carboxylethyl)-l-norvaline Dehydrogenase, domain 2"/>
    <property type="match status" value="1"/>
</dbReference>
<dbReference type="InterPro" id="IPR013118">
    <property type="entry name" value="Mannitol_DH_C"/>
</dbReference>
<comment type="catalytic activity">
    <reaction evidence="2">
        <text>D-mannitol 1-phosphate + NAD(+) = beta-D-fructose 6-phosphate + NADH + H(+)</text>
        <dbReference type="Rhea" id="RHEA:19661"/>
        <dbReference type="ChEBI" id="CHEBI:15378"/>
        <dbReference type="ChEBI" id="CHEBI:57540"/>
        <dbReference type="ChEBI" id="CHEBI:57634"/>
        <dbReference type="ChEBI" id="CHEBI:57945"/>
        <dbReference type="ChEBI" id="CHEBI:61381"/>
        <dbReference type="EC" id="1.1.1.17"/>
    </reaction>
</comment>
<dbReference type="InterPro" id="IPR050988">
    <property type="entry name" value="Mannitol_DH/Oxidoreductase"/>
</dbReference>
<gene>
    <name evidence="5" type="ORF">H8S02_00420</name>
</gene>
<dbReference type="Gene3D" id="3.40.50.720">
    <property type="entry name" value="NAD(P)-binding Rossmann-like Domain"/>
    <property type="match status" value="1"/>
</dbReference>
<evidence type="ECO:0000313" key="6">
    <source>
        <dbReference type="Proteomes" id="UP000641741"/>
    </source>
</evidence>
<organism evidence="5 6">
    <name type="scientific">Agathobaculum hominis</name>
    <dbReference type="NCBI Taxonomy" id="2763014"/>
    <lineage>
        <taxon>Bacteria</taxon>
        <taxon>Bacillati</taxon>
        <taxon>Bacillota</taxon>
        <taxon>Clostridia</taxon>
        <taxon>Eubacteriales</taxon>
        <taxon>Butyricicoccaceae</taxon>
        <taxon>Agathobaculum</taxon>
    </lineage>
</organism>
<sequence>MKLTKESIKHNASWKGYRLPQYDIDAVREATHKAPTWLHFGAGNLFRAFPAVLAQRLLTAGLTDTGIICCDGYDEELIDRCYRACDHLSLSVTLYSNGTINKEIVASVTESLKLSEDGARLKEVFTAPSLQMVTFTITEKGYAIQNDAHDFLPDYKADMESGPDACHSFFGKLASLCLSRVRAGLAPLALVSLDNCSDNGVRLERAMRYMTQAWMQHGFITEDEYFALIKKNTYPLSMIDKITPHPDERIAKALTDDGVEGAQPFVTEKGSVGAIYVNSENPHYLLIENAFPNGHPPLEQCGVIITRRDIVEKSAQMKVATCMNPMDTALGIFGCMLGYTQVSAEMKDKELVNLITRLSENEAMPMVADPGVIDPEAFLHEVLGERYPNPFLQDSPQRTATDTSRKIAPRFGTTLYAYYNSMLPAHRATKLVYIPLVLAGWLRYLVGVDDRGDAFELSPDPNIEHVRSLMGNPKLGDECPEAQLYPLLANRYYFGVNLFEIGVGETVVRMFNELNRGPRAIRETLKKYCGEEKAEEWIFD</sequence>
<name>A0ABR7GJB9_9FIRM</name>
<protein>
    <submittedName>
        <fullName evidence="5">Mannitol dehydrogenase family protein</fullName>
    </submittedName>
</protein>
<evidence type="ECO:0000313" key="5">
    <source>
        <dbReference type="EMBL" id="MBC5694423.1"/>
    </source>
</evidence>
<dbReference type="InterPro" id="IPR036291">
    <property type="entry name" value="NAD(P)-bd_dom_sf"/>
</dbReference>
<evidence type="ECO:0000259" key="3">
    <source>
        <dbReference type="Pfam" id="PF01232"/>
    </source>
</evidence>